<accession>A0A1Y1ZNY5</accession>
<dbReference type="OrthoDB" id="427960at2759"/>
<protein>
    <recommendedName>
        <fullName evidence="3">CCHC-type domain-containing protein</fullName>
    </recommendedName>
</protein>
<dbReference type="GO" id="GO:0008270">
    <property type="term" value="F:zinc ion binding"/>
    <property type="evidence" value="ECO:0007669"/>
    <property type="project" value="UniProtKB-KW"/>
</dbReference>
<keyword evidence="1" id="KW-0862">Zinc</keyword>
<dbReference type="Gene3D" id="4.10.60.10">
    <property type="entry name" value="Zinc finger, CCHC-type"/>
    <property type="match status" value="1"/>
</dbReference>
<dbReference type="Pfam" id="PF00098">
    <property type="entry name" value="zf-CCHC"/>
    <property type="match status" value="1"/>
</dbReference>
<sequence>MYDKTITVFNNKFTLPNEEPLTPQVMLSSRRVETSLPRSIQTFLGDYDRNHQPMFSDTFDQRATPWERLIGPSQTSPLQQQPHHLQVEAAPSADSDDEENTGVSQATTNAPVPAATVPGASQTVNVPVITPTNTSVPPTTQFSSQTVSSGMSQKTLTTVPQVIPAPLPAAYQVVGTARPLNEKDVIASITTDLPYLENPDLEAVNIISMNKALPQEHRPQAKDDLYDGTEVKVPNRQTITNFEDAIGQDIEAILDQFIAKQKQEQVREQSENRNRDVQYDAQRDNRRSESKDRRLTTSLSSGENLEDLYTLLQQHGVERKQLLCYKCGKTGHFARECPWANDIDRFFKNEKLFKEWLSITQKKELSELSSLTTDDVTSLTTIFNTQIRNPAQKNYKTAESLKQKHIRRFWVGRRTQEAQNSMKQPHTRKPRRRLTVLDRVSKLEYNPEVQSVHKNRVVQIPTSDIPKTMRSQSTAKTSILKQTERVYTVARISGWIHGVYINRLMQDTGSNHSVVTMTFLNQLSNPPKIIKLDRPAFNRE</sequence>
<keyword evidence="1" id="KW-0863">Zinc-finger</keyword>
<dbReference type="GO" id="GO:0003676">
    <property type="term" value="F:nucleic acid binding"/>
    <property type="evidence" value="ECO:0007669"/>
    <property type="project" value="InterPro"/>
</dbReference>
<feature type="domain" description="CCHC-type" evidence="3">
    <location>
        <begin position="324"/>
        <end position="338"/>
    </location>
</feature>
<evidence type="ECO:0000313" key="4">
    <source>
        <dbReference type="EMBL" id="ORY11946.1"/>
    </source>
</evidence>
<dbReference type="InterPro" id="IPR001878">
    <property type="entry name" value="Znf_CCHC"/>
</dbReference>
<dbReference type="AlphaFoldDB" id="A0A1Y1ZNY5"/>
<reference evidence="4 5" key="1">
    <citation type="submission" date="2016-07" db="EMBL/GenBank/DDBJ databases">
        <title>Pervasive Adenine N6-methylation of Active Genes in Fungi.</title>
        <authorList>
            <consortium name="DOE Joint Genome Institute"/>
            <person name="Mondo S.J."/>
            <person name="Dannebaum R.O."/>
            <person name="Kuo R.C."/>
            <person name="Labutti K."/>
            <person name="Haridas S."/>
            <person name="Kuo A."/>
            <person name="Salamov A."/>
            <person name="Ahrendt S.R."/>
            <person name="Lipzen A."/>
            <person name="Sullivan W."/>
            <person name="Andreopoulos W.B."/>
            <person name="Clum A."/>
            <person name="Lindquist E."/>
            <person name="Daum C."/>
            <person name="Ramamoorthy G.K."/>
            <person name="Gryganskyi A."/>
            <person name="Culley D."/>
            <person name="Magnuson J.K."/>
            <person name="James T.Y."/>
            <person name="O'Malley M.A."/>
            <person name="Stajich J.E."/>
            <person name="Spatafora J.W."/>
            <person name="Visel A."/>
            <person name="Grigoriev I.V."/>
        </authorList>
    </citation>
    <scope>NUCLEOTIDE SEQUENCE [LARGE SCALE GENOMIC DNA]</scope>
    <source>
        <strain evidence="4 5">JEL800</strain>
    </source>
</reference>
<feature type="compositionally biased region" description="Basic and acidic residues" evidence="2">
    <location>
        <begin position="265"/>
        <end position="295"/>
    </location>
</feature>
<dbReference type="SMART" id="SM00343">
    <property type="entry name" value="ZnF_C2HC"/>
    <property type="match status" value="1"/>
</dbReference>
<keyword evidence="5" id="KW-1185">Reference proteome</keyword>
<evidence type="ECO:0000256" key="2">
    <source>
        <dbReference type="SAM" id="MobiDB-lite"/>
    </source>
</evidence>
<name>A0A1Y1ZNY5_9FUNG</name>
<dbReference type="EMBL" id="MCGO01000367">
    <property type="protein sequence ID" value="ORY11946.1"/>
    <property type="molecule type" value="Genomic_DNA"/>
</dbReference>
<dbReference type="PROSITE" id="PS50158">
    <property type="entry name" value="ZF_CCHC"/>
    <property type="match status" value="1"/>
</dbReference>
<evidence type="ECO:0000256" key="1">
    <source>
        <dbReference type="PROSITE-ProRule" id="PRU00047"/>
    </source>
</evidence>
<feature type="region of interest" description="Disordered" evidence="2">
    <location>
        <begin position="265"/>
        <end position="299"/>
    </location>
</feature>
<feature type="region of interest" description="Disordered" evidence="2">
    <location>
        <begin position="70"/>
        <end position="118"/>
    </location>
</feature>
<dbReference type="SUPFAM" id="SSF57756">
    <property type="entry name" value="Retrovirus zinc finger-like domains"/>
    <property type="match status" value="1"/>
</dbReference>
<organism evidence="4 5">
    <name type="scientific">Rhizoclosmatium globosum</name>
    <dbReference type="NCBI Taxonomy" id="329046"/>
    <lineage>
        <taxon>Eukaryota</taxon>
        <taxon>Fungi</taxon>
        <taxon>Fungi incertae sedis</taxon>
        <taxon>Chytridiomycota</taxon>
        <taxon>Chytridiomycota incertae sedis</taxon>
        <taxon>Chytridiomycetes</taxon>
        <taxon>Chytridiales</taxon>
        <taxon>Chytriomycetaceae</taxon>
        <taxon>Rhizoclosmatium</taxon>
    </lineage>
</organism>
<feature type="compositionally biased region" description="Low complexity" evidence="2">
    <location>
        <begin position="106"/>
        <end position="118"/>
    </location>
</feature>
<comment type="caution">
    <text evidence="4">The sequence shown here is derived from an EMBL/GenBank/DDBJ whole genome shotgun (WGS) entry which is preliminary data.</text>
</comment>
<keyword evidence="1" id="KW-0479">Metal-binding</keyword>
<evidence type="ECO:0000313" key="5">
    <source>
        <dbReference type="Proteomes" id="UP000193642"/>
    </source>
</evidence>
<feature type="compositionally biased region" description="Polar residues" evidence="2">
    <location>
        <begin position="72"/>
        <end position="83"/>
    </location>
</feature>
<evidence type="ECO:0000259" key="3">
    <source>
        <dbReference type="PROSITE" id="PS50158"/>
    </source>
</evidence>
<proteinExistence type="predicted"/>
<dbReference type="Proteomes" id="UP000193642">
    <property type="component" value="Unassembled WGS sequence"/>
</dbReference>
<dbReference type="InterPro" id="IPR036875">
    <property type="entry name" value="Znf_CCHC_sf"/>
</dbReference>
<gene>
    <name evidence="4" type="ORF">BCR33DRAFT_752103</name>
</gene>